<evidence type="ECO:0000256" key="3">
    <source>
        <dbReference type="ARBA" id="ARBA00022840"/>
    </source>
</evidence>
<evidence type="ECO:0000256" key="2">
    <source>
        <dbReference type="ARBA" id="ARBA00022741"/>
    </source>
</evidence>
<evidence type="ECO:0000313" key="6">
    <source>
        <dbReference type="Proteomes" id="UP000027190"/>
    </source>
</evidence>
<sequence>MMNLKEYRQSNKRLVDFLPWACLIAPGVVLNKDGSFQRSAMFRGPDLESATAASLVSVCSRINNALKRFGSGWALYFEAAREPATDYPESQWRDPVGWLIDEERRGRFTEAGALFESRYTLTFAFLPPADSVNRIEDAFVEKPAEEAGLAAFDHLARFIAETDRSLDLIASVVPEARFLADDETLTYLQSSLSSKRHPVCAPETPAYLDAVLGGVDLVGGLEPMLGGDHLRVLSLQGFPNATEPGLFDDLNRLGFPYRWMTRFLPMDKSEATKVLGRYRRQWFAKRKSLSAIVKEVMTNEASALVDTDADNKAADADAALQALGEDHVSYGYVTTSVAVMDGDAAAADEMIREVERIINGRGFVAMSETVNAVDAWLGGLPGHAYANVRQPIIHTLNLVHMMPLSAVWAGPVENAHLNGPPLLYATANSNTPFRLVPHQNDVGHMLVVGPTGAGKSVLLALIAAQFRRYAGAQVFLFDKGGSARAITAGMGGEHYALGEDRGLCFQPLARIDTDAERSWALEWVSGLLAHEGVAIDPDVKDAVWTALTSLSAAPKAERTMTGLSVLLQSNRLKQALAPYTLAGAHGALLDADDETLGQNDWQCFEMEELMHQPSLVPPVLTYLFHRLEARFDGRPTLLILDEAWVFLDNPLFSERIREWLKVLRKRNVSVIFATQSLSDISGSTIAPAIIESCPSRIFLPNDRALEPQQQDTYRAFGLNDRQIEIIAEASPRQDYYFQSRSGNRLFDLDLGPVSLAFCAASSKADHKLIDEVQSAHPEEFAVHWLHARDLAWAADLITATPATKGDVPCAAE</sequence>
<dbReference type="InterPro" id="IPR027417">
    <property type="entry name" value="P-loop_NTPase"/>
</dbReference>
<evidence type="ECO:0000313" key="5">
    <source>
        <dbReference type="EMBL" id="KCZ56955.1"/>
    </source>
</evidence>
<gene>
    <name evidence="5" type="ORF">HY30_17855</name>
</gene>
<dbReference type="eggNOG" id="COG3451">
    <property type="taxonomic scope" value="Bacteria"/>
</dbReference>
<dbReference type="InterPro" id="IPR018145">
    <property type="entry name" value="CagE_TrbE_VirB_cntrl_dom"/>
</dbReference>
<dbReference type="SUPFAM" id="SSF52540">
    <property type="entry name" value="P-loop containing nucleoside triphosphate hydrolases"/>
    <property type="match status" value="1"/>
</dbReference>
<organism evidence="5 6">
    <name type="scientific">Hyphomonas chukchiensis</name>
    <dbReference type="NCBI Taxonomy" id="1280947"/>
    <lineage>
        <taxon>Bacteria</taxon>
        <taxon>Pseudomonadati</taxon>
        <taxon>Pseudomonadota</taxon>
        <taxon>Alphaproteobacteria</taxon>
        <taxon>Hyphomonadales</taxon>
        <taxon>Hyphomonadaceae</taxon>
        <taxon>Hyphomonas</taxon>
    </lineage>
</organism>
<dbReference type="CDD" id="cd01127">
    <property type="entry name" value="TrwB_TraG_TraD_VirD4"/>
    <property type="match status" value="1"/>
</dbReference>
<dbReference type="AlphaFoldDB" id="A0A062ULE4"/>
<dbReference type="Gene3D" id="3.40.50.300">
    <property type="entry name" value="P-loop containing nucleotide triphosphate hydrolases"/>
    <property type="match status" value="2"/>
</dbReference>
<protein>
    <submittedName>
        <fullName evidence="5">Conjugal transfer protein TrbE</fullName>
    </submittedName>
</protein>
<dbReference type="SMART" id="SM00382">
    <property type="entry name" value="AAA"/>
    <property type="match status" value="1"/>
</dbReference>
<comment type="similarity">
    <text evidence="1">Belongs to the TrbE/VirB4 family.</text>
</comment>
<dbReference type="GO" id="GO:0005524">
    <property type="term" value="F:ATP binding"/>
    <property type="evidence" value="ECO:0007669"/>
    <property type="project" value="UniProtKB-KW"/>
</dbReference>
<dbReference type="PANTHER" id="PTHR30121">
    <property type="entry name" value="UNCHARACTERIZED PROTEIN YJGR-RELATED"/>
    <property type="match status" value="1"/>
</dbReference>
<evidence type="ECO:0000259" key="4">
    <source>
        <dbReference type="SMART" id="SM00382"/>
    </source>
</evidence>
<keyword evidence="3" id="KW-0067">ATP-binding</keyword>
<keyword evidence="2" id="KW-0547">Nucleotide-binding</keyword>
<dbReference type="RefSeq" id="WP_034740713.1">
    <property type="nucleotide sequence ID" value="NZ_AWFG01000034.1"/>
</dbReference>
<dbReference type="OrthoDB" id="9816422at2"/>
<proteinExistence type="inferred from homology"/>
<dbReference type="PATRIC" id="fig|1280947.3.peg.2424"/>
<reference evidence="5 6" key="1">
    <citation type="journal article" date="2014" name="Antonie Van Leeuwenhoek">
        <title>Hyphomonas beringensis sp. nov. and Hyphomonas chukchiensis sp. nov., isolated from surface seawater of the Bering Sea and Chukchi Sea.</title>
        <authorList>
            <person name="Li C."/>
            <person name="Lai Q."/>
            <person name="Li G."/>
            <person name="Dong C."/>
            <person name="Wang J."/>
            <person name="Liao Y."/>
            <person name="Shao Z."/>
        </authorList>
    </citation>
    <scope>NUCLEOTIDE SEQUENCE [LARGE SCALE GENOMIC DNA]</scope>
    <source>
        <strain evidence="5 6">BH-BN04-4</strain>
    </source>
</reference>
<dbReference type="Proteomes" id="UP000027190">
    <property type="component" value="Unassembled WGS sequence"/>
</dbReference>
<dbReference type="InterPro" id="IPR003593">
    <property type="entry name" value="AAA+_ATPase"/>
</dbReference>
<dbReference type="Pfam" id="PF19044">
    <property type="entry name" value="P-loop_TraG"/>
    <property type="match status" value="1"/>
</dbReference>
<evidence type="ECO:0000256" key="1">
    <source>
        <dbReference type="ARBA" id="ARBA00006512"/>
    </source>
</evidence>
<dbReference type="NCBIfam" id="NF010447">
    <property type="entry name" value="PRK13873.1"/>
    <property type="match status" value="1"/>
</dbReference>
<dbReference type="STRING" id="1280947.HY30_17855"/>
<dbReference type="PANTHER" id="PTHR30121:SF12">
    <property type="entry name" value="TYPE IV SECRETION SYSTEM PROTEIN CAGE"/>
    <property type="match status" value="1"/>
</dbReference>
<feature type="domain" description="AAA+ ATPase" evidence="4">
    <location>
        <begin position="441"/>
        <end position="705"/>
    </location>
</feature>
<dbReference type="InterPro" id="IPR043964">
    <property type="entry name" value="P-loop_TraG"/>
</dbReference>
<dbReference type="EMBL" id="AWFG01000034">
    <property type="protein sequence ID" value="KCZ56955.1"/>
    <property type="molecule type" value="Genomic_DNA"/>
</dbReference>
<dbReference type="Pfam" id="PF03135">
    <property type="entry name" value="CagE_TrbE_VirB"/>
    <property type="match status" value="1"/>
</dbReference>
<keyword evidence="6" id="KW-1185">Reference proteome</keyword>
<name>A0A062ULE4_9PROT</name>
<dbReference type="InterPro" id="IPR051162">
    <property type="entry name" value="T4SS_component"/>
</dbReference>
<comment type="caution">
    <text evidence="5">The sequence shown here is derived from an EMBL/GenBank/DDBJ whole genome shotgun (WGS) entry which is preliminary data.</text>
</comment>
<accession>A0A062ULE4</accession>